<dbReference type="GO" id="GO:0016773">
    <property type="term" value="F:phosphotransferase activity, alcohol group as acceptor"/>
    <property type="evidence" value="ECO:0007669"/>
    <property type="project" value="InterPro"/>
</dbReference>
<comment type="similarity">
    <text evidence="1">Belongs to the FGGY kinase family.</text>
</comment>
<dbReference type="EC" id="2.7.1.-" evidence="5"/>
<protein>
    <submittedName>
        <fullName evidence="5">L-xylulose kinase</fullName>
        <ecNumber evidence="5">2.7.1.-</ecNumber>
        <ecNumber evidence="5">2.7.1.53</ecNumber>
    </submittedName>
</protein>
<keyword evidence="3 5" id="KW-0418">Kinase</keyword>
<name>A0A448MSM3_9PAST</name>
<proteinExistence type="inferred from homology"/>
<dbReference type="InterPro" id="IPR043129">
    <property type="entry name" value="ATPase_NBD"/>
</dbReference>
<gene>
    <name evidence="5" type="primary">lyx_2</name>
    <name evidence="5" type="ORF">NCTC8284_03328</name>
</gene>
<dbReference type="InterPro" id="IPR050406">
    <property type="entry name" value="FGGY_Carb_Kinase"/>
</dbReference>
<evidence type="ECO:0000313" key="6">
    <source>
        <dbReference type="Proteomes" id="UP000278733"/>
    </source>
</evidence>
<evidence type="ECO:0000259" key="4">
    <source>
        <dbReference type="Pfam" id="PF02782"/>
    </source>
</evidence>
<dbReference type="PANTHER" id="PTHR43095">
    <property type="entry name" value="SUGAR KINASE"/>
    <property type="match status" value="1"/>
</dbReference>
<keyword evidence="2 5" id="KW-0808">Transferase</keyword>
<feature type="domain" description="Carbohydrate kinase FGGY C-terminal" evidence="4">
    <location>
        <begin position="39"/>
        <end position="219"/>
    </location>
</feature>
<dbReference type="GO" id="GO:0008744">
    <property type="term" value="F:L-xylulokinase activity"/>
    <property type="evidence" value="ECO:0007669"/>
    <property type="project" value="UniProtKB-EC"/>
</dbReference>
<evidence type="ECO:0000313" key="5">
    <source>
        <dbReference type="EMBL" id="VEH68106.1"/>
    </source>
</evidence>
<evidence type="ECO:0000256" key="2">
    <source>
        <dbReference type="ARBA" id="ARBA00022679"/>
    </source>
</evidence>
<dbReference type="Proteomes" id="UP000278733">
    <property type="component" value="Chromosome"/>
</dbReference>
<dbReference type="PANTHER" id="PTHR43095:SF3">
    <property type="entry name" value="L-XYLULOSE_3-KETO-L-GULONATE KINASE"/>
    <property type="match status" value="1"/>
</dbReference>
<dbReference type="AlphaFoldDB" id="A0A448MSM3"/>
<evidence type="ECO:0000256" key="1">
    <source>
        <dbReference type="ARBA" id="ARBA00009156"/>
    </source>
</evidence>
<dbReference type="InterPro" id="IPR018483">
    <property type="entry name" value="Carb_kinase_FGGY_CS"/>
</dbReference>
<dbReference type="Pfam" id="PF02782">
    <property type="entry name" value="FGGY_C"/>
    <property type="match status" value="1"/>
</dbReference>
<dbReference type="SUPFAM" id="SSF53067">
    <property type="entry name" value="Actin-like ATPase domain"/>
    <property type="match status" value="1"/>
</dbReference>
<evidence type="ECO:0000256" key="3">
    <source>
        <dbReference type="ARBA" id="ARBA00022777"/>
    </source>
</evidence>
<dbReference type="EC" id="2.7.1.53" evidence="5"/>
<organism evidence="5 6">
    <name type="scientific">Rodentibacter pneumotropicus</name>
    <dbReference type="NCBI Taxonomy" id="758"/>
    <lineage>
        <taxon>Bacteria</taxon>
        <taxon>Pseudomonadati</taxon>
        <taxon>Pseudomonadota</taxon>
        <taxon>Gammaproteobacteria</taxon>
        <taxon>Pasteurellales</taxon>
        <taxon>Pasteurellaceae</taxon>
        <taxon>Rodentibacter</taxon>
    </lineage>
</organism>
<dbReference type="PROSITE" id="PS00445">
    <property type="entry name" value="FGGY_KINASES_2"/>
    <property type="match status" value="1"/>
</dbReference>
<dbReference type="Gene3D" id="3.30.420.40">
    <property type="match status" value="1"/>
</dbReference>
<dbReference type="InterPro" id="IPR018485">
    <property type="entry name" value="FGGY_C"/>
</dbReference>
<accession>A0A448MSM3</accession>
<sequence>MTSEAAKLSGLAEGTPVVGGLFDVISTALCAGLEDEKKLNVVLGTWSVVSGVTAHIDQNQTIPFVYGCYAEKGKFLVHEASPTSAGNLEWFIKQWNLDYHQINKGIEQLPPASSSVLFVPFLYGSNAELGMQAGFYGIQSHHTQMHLMQAVYEGVLFSTMYHLTRMLQRFPDVNVLRVTGGPTKSNVWLQMLADLTGMMLEIPATEETGCLGAALMAMQSAGENPIKLADNVRKIYPNANNYQAYQKKYTKYVRLVEALKTLS</sequence>
<dbReference type="STRING" id="758.GCA_000730685_01358"/>
<dbReference type="KEGG" id="rpne:NCTC8284_03328"/>
<reference evidence="5 6" key="1">
    <citation type="submission" date="2018-12" db="EMBL/GenBank/DDBJ databases">
        <authorList>
            <consortium name="Pathogen Informatics"/>
        </authorList>
    </citation>
    <scope>NUCLEOTIDE SEQUENCE [LARGE SCALE GENOMIC DNA]</scope>
    <source>
        <strain evidence="5 6">NCTC8284</strain>
    </source>
</reference>
<dbReference type="EMBL" id="LR134405">
    <property type="protein sequence ID" value="VEH68106.1"/>
    <property type="molecule type" value="Genomic_DNA"/>
</dbReference>